<evidence type="ECO:0000256" key="1">
    <source>
        <dbReference type="ARBA" id="ARBA00010211"/>
    </source>
</evidence>
<comment type="catalytic activity">
    <reaction evidence="3">
        <text>(3E,5R)-5-carboxy-2-oxohept-3-enedioate + H(+) = (4Z)-2-oxohept-4-enedioate + CO2</text>
        <dbReference type="Rhea" id="RHEA:14397"/>
        <dbReference type="ChEBI" id="CHEBI:15378"/>
        <dbReference type="ChEBI" id="CHEBI:16526"/>
        <dbReference type="ChEBI" id="CHEBI:87491"/>
        <dbReference type="ChEBI" id="CHEBI:87507"/>
        <dbReference type="EC" id="4.1.1.68"/>
    </reaction>
</comment>
<dbReference type="PANTHER" id="PTHR42796">
    <property type="entry name" value="FUMARYLACETOACETATE HYDROLASE DOMAIN-CONTAINING PROTEIN 2A-RELATED"/>
    <property type="match status" value="1"/>
</dbReference>
<comment type="pathway">
    <text evidence="7">Aromatic compound metabolism; 4-hydroxyphenylacetate degradation; pyruvate and succinate semialdehyde from 4-hydroxyphenylacetate: step 5/7.</text>
</comment>
<proteinExistence type="inferred from homology"/>
<evidence type="ECO:0000313" key="9">
    <source>
        <dbReference type="EMBL" id="PMR72970.1"/>
    </source>
</evidence>
<gene>
    <name evidence="9" type="ORF">C1H69_19030</name>
</gene>
<dbReference type="Gene3D" id="3.90.850.10">
    <property type="entry name" value="Fumarylacetoacetase-like, C-terminal domain"/>
    <property type="match status" value="1"/>
</dbReference>
<evidence type="ECO:0000256" key="5">
    <source>
        <dbReference type="ARBA" id="ARBA00057150"/>
    </source>
</evidence>
<evidence type="ECO:0000256" key="3">
    <source>
        <dbReference type="ARBA" id="ARBA00051258"/>
    </source>
</evidence>
<dbReference type="GO" id="GO:0008704">
    <property type="term" value="F:5-carboxymethyl-2-hydroxymuconate delta-isomerase activity"/>
    <property type="evidence" value="ECO:0007669"/>
    <property type="project" value="UniProtKB-EC"/>
</dbReference>
<dbReference type="AlphaFoldDB" id="A0A2N7TXQ8"/>
<accession>A0A2N7TXQ8</accession>
<keyword evidence="2" id="KW-0479">Metal-binding</keyword>
<comment type="pathway">
    <text evidence="6">Aromatic compound metabolism; 4-hydroxyphenylacetate degradation; pyruvate and succinate semialdehyde from 4-hydroxyphenylacetate: step 4/7.</text>
</comment>
<keyword evidence="10" id="KW-1185">Reference proteome</keyword>
<sequence length="281" mass="30709">MRLLRFGQLGSEKPGLLDADNTIRDLSGIIDDITPANLSDEVLQRLGQLDPASLPIVEGTQRLGPCVSGTGKYLCVGLNYSDHAEESGMTPPPEPILFMKATSAIVGPNDDVVLPRRSEKSDWEVELGIVIGSETKYVSEQDAIDHIAGYCVLNDLSERTFQLERSGQWVKGKSADTFGPVGPYLVTRDEVPEPNNLHLWLEVDGKRYQDGTTANMIFKVPYLVSYISQFMTLMPGDIIATGTPAGVGMGQSPQVYLREGNMMRLGIEGLGEQAQRIVTPR</sequence>
<evidence type="ECO:0000256" key="2">
    <source>
        <dbReference type="ARBA" id="ARBA00022723"/>
    </source>
</evidence>
<dbReference type="InterPro" id="IPR011234">
    <property type="entry name" value="Fumarylacetoacetase-like_C"/>
</dbReference>
<dbReference type="Pfam" id="PF01557">
    <property type="entry name" value="FAA_hydrolase"/>
    <property type="match status" value="1"/>
</dbReference>
<dbReference type="EMBL" id="PNRF01000039">
    <property type="protein sequence ID" value="PMR72970.1"/>
    <property type="molecule type" value="Genomic_DNA"/>
</dbReference>
<dbReference type="InterPro" id="IPR036663">
    <property type="entry name" value="Fumarylacetoacetase_C_sf"/>
</dbReference>
<comment type="caution">
    <text evidence="9">The sequence shown here is derived from an EMBL/GenBank/DDBJ whole genome shotgun (WGS) entry which is preliminary data.</text>
</comment>
<reference evidence="9 10" key="1">
    <citation type="submission" date="2018-01" db="EMBL/GenBank/DDBJ databases">
        <title>Halomonas endophytica sp. nov., isolated from storage liquid in the stems of Populus euphratica.</title>
        <authorList>
            <person name="Chen C."/>
        </authorList>
    </citation>
    <scope>NUCLEOTIDE SEQUENCE [LARGE SCALE GENOMIC DNA]</scope>
    <source>
        <strain evidence="9 10">MC28</strain>
    </source>
</reference>
<dbReference type="PANTHER" id="PTHR42796:SF4">
    <property type="entry name" value="FUMARYLACETOACETATE HYDROLASE DOMAIN-CONTAINING PROTEIN 2A"/>
    <property type="match status" value="1"/>
</dbReference>
<dbReference type="InterPro" id="IPR051121">
    <property type="entry name" value="FAH"/>
</dbReference>
<dbReference type="GO" id="GO:0018800">
    <property type="term" value="F:5-oxopent-3-ene-1,2,5-tricarboxylate decarboxylase activity"/>
    <property type="evidence" value="ECO:0007669"/>
    <property type="project" value="UniProtKB-EC"/>
</dbReference>
<evidence type="ECO:0000256" key="6">
    <source>
        <dbReference type="ARBA" id="ARBA00060569"/>
    </source>
</evidence>
<comment type="similarity">
    <text evidence="1">Belongs to the FAH family.</text>
</comment>
<dbReference type="OrthoDB" id="9805307at2"/>
<comment type="function">
    <text evidence="5">Decarboxylates OPET (5-oxo-pent-3-ene-1,2,5-tricarboxylic acid) into HHDD (2-hydroxy-hept-2,4-diene-1,7-dioate) and isomerizes it to OHED (2-oxo-hept-3-ene-1,7-dioate).</text>
</comment>
<dbReference type="GO" id="GO:0046872">
    <property type="term" value="F:metal ion binding"/>
    <property type="evidence" value="ECO:0007669"/>
    <property type="project" value="UniProtKB-KW"/>
</dbReference>
<protein>
    <recommendedName>
        <fullName evidence="8">Fumarylacetoacetase-like C-terminal domain-containing protein</fullName>
    </recommendedName>
</protein>
<evidence type="ECO:0000259" key="8">
    <source>
        <dbReference type="Pfam" id="PF01557"/>
    </source>
</evidence>
<dbReference type="FunFam" id="3.90.850.10:FF:000002">
    <property type="entry name" value="2-hydroxyhepta-2,4-diene-1,7-dioate isomerase"/>
    <property type="match status" value="1"/>
</dbReference>
<evidence type="ECO:0000256" key="4">
    <source>
        <dbReference type="ARBA" id="ARBA00052790"/>
    </source>
</evidence>
<feature type="domain" description="Fumarylacetoacetase-like C-terminal" evidence="8">
    <location>
        <begin position="73"/>
        <end position="278"/>
    </location>
</feature>
<dbReference type="GO" id="GO:0019752">
    <property type="term" value="P:carboxylic acid metabolic process"/>
    <property type="evidence" value="ECO:0007669"/>
    <property type="project" value="UniProtKB-ARBA"/>
</dbReference>
<organism evidence="9 10">
    <name type="scientific">Billgrantia endophytica</name>
    <dbReference type="NCBI Taxonomy" id="2033802"/>
    <lineage>
        <taxon>Bacteria</taxon>
        <taxon>Pseudomonadati</taxon>
        <taxon>Pseudomonadota</taxon>
        <taxon>Gammaproteobacteria</taxon>
        <taxon>Oceanospirillales</taxon>
        <taxon>Halomonadaceae</taxon>
        <taxon>Billgrantia</taxon>
    </lineage>
</organism>
<dbReference type="SUPFAM" id="SSF56529">
    <property type="entry name" value="FAH"/>
    <property type="match status" value="1"/>
</dbReference>
<dbReference type="Proteomes" id="UP000235803">
    <property type="component" value="Unassembled WGS sequence"/>
</dbReference>
<dbReference type="RefSeq" id="WP_102654970.1">
    <property type="nucleotide sequence ID" value="NZ_PNRF01000039.1"/>
</dbReference>
<evidence type="ECO:0000313" key="10">
    <source>
        <dbReference type="Proteomes" id="UP000235803"/>
    </source>
</evidence>
<evidence type="ECO:0000256" key="7">
    <source>
        <dbReference type="ARBA" id="ARBA00060680"/>
    </source>
</evidence>
<name>A0A2N7TXQ8_9GAMM</name>
<comment type="catalytic activity">
    <reaction evidence="4">
        <text>(2E,4Z)-5-hydroxypenta-2,4-diene-1,2,5-tricarboxylate = (3E,5R)-5-carboxy-2-oxohept-3-enedioate</text>
        <dbReference type="Rhea" id="RHEA:18813"/>
        <dbReference type="ChEBI" id="CHEBI:47961"/>
        <dbReference type="ChEBI" id="CHEBI:87491"/>
        <dbReference type="EC" id="5.3.3.10"/>
    </reaction>
</comment>